<gene>
    <name evidence="8" type="ORF">IscW_ISCW012031</name>
</gene>
<dbReference type="InterPro" id="IPR038340">
    <property type="entry name" value="MRP-L47_sf"/>
</dbReference>
<evidence type="ECO:0000256" key="7">
    <source>
        <dbReference type="SAM" id="Phobius"/>
    </source>
</evidence>
<dbReference type="EMBL" id="ABJB010244653">
    <property type="status" value="NOT_ANNOTATED_CDS"/>
    <property type="molecule type" value="Genomic_DNA"/>
</dbReference>
<dbReference type="EnsemblMetazoa" id="ISCW012031-RA">
    <property type="protein sequence ID" value="ISCW012031-PA"/>
    <property type="gene ID" value="ISCW012031"/>
</dbReference>
<evidence type="ECO:0000256" key="2">
    <source>
        <dbReference type="ARBA" id="ARBA00009254"/>
    </source>
</evidence>
<dbReference type="GO" id="GO:0005762">
    <property type="term" value="C:mitochondrial large ribosomal subunit"/>
    <property type="evidence" value="ECO:0000318"/>
    <property type="project" value="GO_Central"/>
</dbReference>
<dbReference type="GO" id="GO:0003735">
    <property type="term" value="F:structural constituent of ribosome"/>
    <property type="evidence" value="ECO:0000318"/>
    <property type="project" value="GO_Central"/>
</dbReference>
<dbReference type="HOGENOM" id="CLU_087736_0_0_1"/>
<reference evidence="8 10" key="1">
    <citation type="submission" date="2008-03" db="EMBL/GenBank/DDBJ databases">
        <title>Annotation of Ixodes scapularis.</title>
        <authorList>
            <consortium name="Ixodes scapularis Genome Project Consortium"/>
            <person name="Caler E."/>
            <person name="Hannick L.I."/>
            <person name="Bidwell S."/>
            <person name="Joardar V."/>
            <person name="Thiagarajan M."/>
            <person name="Amedeo P."/>
            <person name="Galinsky K.J."/>
            <person name="Schobel S."/>
            <person name="Inman J."/>
            <person name="Hostetler J."/>
            <person name="Miller J."/>
            <person name="Hammond M."/>
            <person name="Megy K."/>
            <person name="Lawson D."/>
            <person name="Kodira C."/>
            <person name="Sutton G."/>
            <person name="Meyer J."/>
            <person name="Hill C.A."/>
            <person name="Birren B."/>
            <person name="Nene V."/>
            <person name="Collins F."/>
            <person name="Alarcon-Chaidez F."/>
            <person name="Wikel S."/>
            <person name="Strausberg R."/>
        </authorList>
    </citation>
    <scope>NUCLEOTIDE SEQUENCE [LARGE SCALE GENOMIC DNA]</scope>
    <source>
        <strain evidence="10">Wikel</strain>
        <strain evidence="8">Wikel colony</strain>
    </source>
</reference>
<proteinExistence type="evidence at protein level"/>
<comment type="similarity">
    <text evidence="2">Belongs to the universal ribosomal protein uL29 family.</text>
</comment>
<keyword evidence="7" id="KW-0812">Transmembrane</keyword>
<dbReference type="FunCoup" id="B7QFB8">
    <property type="interactions" value="476"/>
</dbReference>
<dbReference type="InParanoid" id="B7QFB8"/>
<evidence type="ECO:0000313" key="10">
    <source>
        <dbReference type="Proteomes" id="UP000001555"/>
    </source>
</evidence>
<dbReference type="AlphaFoldDB" id="B7QFB8"/>
<accession>B7QFB8</accession>
<evidence type="ECO:0000256" key="4">
    <source>
        <dbReference type="ARBA" id="ARBA00023128"/>
    </source>
</evidence>
<keyword evidence="7" id="KW-0472">Membrane</keyword>
<evidence type="ECO:0000256" key="5">
    <source>
        <dbReference type="ARBA" id="ARBA00023274"/>
    </source>
</evidence>
<comment type="subcellular location">
    <subcellularLocation>
        <location evidence="1">Mitochondrion</location>
    </subcellularLocation>
</comment>
<feature type="transmembrane region" description="Helical" evidence="7">
    <location>
        <begin position="128"/>
        <end position="146"/>
    </location>
</feature>
<feature type="transmembrane region" description="Helical" evidence="7">
    <location>
        <begin position="152"/>
        <end position="169"/>
    </location>
</feature>
<dbReference type="VEuPathDB" id="VectorBase:ISCP_005407"/>
<dbReference type="EMBL" id="DS924794">
    <property type="protein sequence ID" value="EEC17540.1"/>
    <property type="molecule type" value="Genomic_DNA"/>
</dbReference>
<evidence type="ECO:0000256" key="3">
    <source>
        <dbReference type="ARBA" id="ARBA00022980"/>
    </source>
</evidence>
<evidence type="ECO:0000256" key="6">
    <source>
        <dbReference type="ARBA" id="ARBA00035289"/>
    </source>
</evidence>
<dbReference type="EMBL" id="ABJB011073901">
    <property type="status" value="NOT_ANNOTATED_CDS"/>
    <property type="molecule type" value="Genomic_DNA"/>
</dbReference>
<keyword evidence="3 8" id="KW-0689">Ribosomal protein</keyword>
<evidence type="ECO:0000313" key="9">
    <source>
        <dbReference type="EnsemblMetazoa" id="ISCW012031-PA"/>
    </source>
</evidence>
<dbReference type="Proteomes" id="UP000001555">
    <property type="component" value="Unassembled WGS sequence"/>
</dbReference>
<dbReference type="EMBL" id="ABJB010404486">
    <property type="status" value="NOT_ANNOTATED_CDS"/>
    <property type="molecule type" value="Genomic_DNA"/>
</dbReference>
<keyword evidence="11" id="KW-1267">Proteomics identification</keyword>
<dbReference type="Gene3D" id="6.10.330.20">
    <property type="match status" value="1"/>
</dbReference>
<dbReference type="STRING" id="6945.B7QFB8"/>
<dbReference type="Pfam" id="PF06984">
    <property type="entry name" value="MRP-L47"/>
    <property type="match status" value="1"/>
</dbReference>
<dbReference type="GO" id="GO:0032543">
    <property type="term" value="P:mitochondrial translation"/>
    <property type="evidence" value="ECO:0000318"/>
    <property type="project" value="GO_Central"/>
</dbReference>
<evidence type="ECO:0000313" key="8">
    <source>
        <dbReference type="EMBL" id="EEC17540.1"/>
    </source>
</evidence>
<sequence length="261" mass="30770">MSIINKCLGLCRTVLKRRILASGWCHLNVAERHAEDRCSPAIHTSCARRDLMEFFEPKDNWGAQEVKSGKSWSTDELRIKSNSDLHKLWYVLLKELNMLLTMEEAAKEACEYFPSPERIDKVTHTQGVCPFFSLFFFFLFHFVCLRLSESKILAYVHSFLLQVFLFLYAKREHLVPRNSNPKGYFLLWRNKDLADFLRLYREKALNREENFARRDRLKVMSLLKRFPHTDRAVLAQQYPGVDLDKVEELLSLNIFTGYAQH</sequence>
<name>B7QFB8_IXOSC</name>
<evidence type="ECO:0007829" key="11">
    <source>
        <dbReference type="PeptideAtlas" id="B7QFB8"/>
    </source>
</evidence>
<organism>
    <name type="scientific">Ixodes scapularis</name>
    <name type="common">Black-legged tick</name>
    <name type="synonym">Deer tick</name>
    <dbReference type="NCBI Taxonomy" id="6945"/>
    <lineage>
        <taxon>Eukaryota</taxon>
        <taxon>Metazoa</taxon>
        <taxon>Ecdysozoa</taxon>
        <taxon>Arthropoda</taxon>
        <taxon>Chelicerata</taxon>
        <taxon>Arachnida</taxon>
        <taxon>Acari</taxon>
        <taxon>Parasitiformes</taxon>
        <taxon>Ixodida</taxon>
        <taxon>Ixodoidea</taxon>
        <taxon>Ixodidae</taxon>
        <taxon>Ixodinae</taxon>
        <taxon>Ixodes</taxon>
    </lineage>
</organism>
<dbReference type="VEuPathDB" id="VectorBase:ISCW012031"/>
<keyword evidence="7" id="KW-1133">Transmembrane helix</keyword>
<dbReference type="OrthoDB" id="270763at2759"/>
<evidence type="ECO:0000256" key="1">
    <source>
        <dbReference type="ARBA" id="ARBA00004173"/>
    </source>
</evidence>
<keyword evidence="10" id="KW-1185">Reference proteome</keyword>
<keyword evidence="4" id="KW-0496">Mitochondrion</keyword>
<reference evidence="9" key="2">
    <citation type="submission" date="2020-05" db="UniProtKB">
        <authorList>
            <consortium name="EnsemblMetazoa"/>
        </authorList>
    </citation>
    <scope>IDENTIFICATION</scope>
    <source>
        <strain evidence="9">wikel</strain>
    </source>
</reference>
<dbReference type="InterPro" id="IPR010729">
    <property type="entry name" value="Ribosomal_uL29_mit"/>
</dbReference>
<dbReference type="PaxDb" id="6945-B7QFB8"/>
<dbReference type="PANTHER" id="PTHR21183">
    <property type="entry name" value="RIBOSOMAL PROTEIN L47, MITOCHONDRIAL-RELATED"/>
    <property type="match status" value="1"/>
</dbReference>
<keyword evidence="5" id="KW-0687">Ribonucleoprotein</keyword>
<dbReference type="VEuPathDB" id="VectorBase:ISCI012031"/>
<dbReference type="PANTHER" id="PTHR21183:SF18">
    <property type="entry name" value="LARGE RIBOSOMAL SUBUNIT PROTEIN UL29M"/>
    <property type="match status" value="1"/>
</dbReference>
<protein>
    <recommendedName>
        <fullName evidence="6">Large ribosomal subunit protein uL29m</fullName>
    </recommendedName>
</protein>